<sequence>MEAFRTTNHSTAPMIAMVTNGNFQQANKSDNRCKLTRCVDYLALISRYQGSRHRMMAQSLMYFVHTSISATGSPVRTQLSNIFFNISDAREESTSISNDIVRLAREDAELVEADNSLNGYIVITDDVVRGATILSLSYPSDDVPSYAFRLGFLLVQRSWEAPSSGEEQQPRFKIRCKTTFEDACIAAVVIAFKWMDHTLDGRQRNIAVAHDAHGFPTYTVERDNGSLVTAEVLARHVSGSTSNPDAIEVRGDGSSESDNRLPHDVGAGEWESSINSSSGIDGAIDRGGNMVTELVGNLSIP</sequence>
<reference evidence="2" key="1">
    <citation type="journal article" date="2020" name="Stud. Mycol.">
        <title>101 Dothideomycetes genomes: a test case for predicting lifestyles and emergence of pathogens.</title>
        <authorList>
            <person name="Haridas S."/>
            <person name="Albert R."/>
            <person name="Binder M."/>
            <person name="Bloem J."/>
            <person name="Labutti K."/>
            <person name="Salamov A."/>
            <person name="Andreopoulos B."/>
            <person name="Baker S."/>
            <person name="Barry K."/>
            <person name="Bills G."/>
            <person name="Bluhm B."/>
            <person name="Cannon C."/>
            <person name="Castanera R."/>
            <person name="Culley D."/>
            <person name="Daum C."/>
            <person name="Ezra D."/>
            <person name="Gonzalez J."/>
            <person name="Henrissat B."/>
            <person name="Kuo A."/>
            <person name="Liang C."/>
            <person name="Lipzen A."/>
            <person name="Lutzoni F."/>
            <person name="Magnuson J."/>
            <person name="Mondo S."/>
            <person name="Nolan M."/>
            <person name="Ohm R."/>
            <person name="Pangilinan J."/>
            <person name="Park H.-J."/>
            <person name="Ramirez L."/>
            <person name="Alfaro M."/>
            <person name="Sun H."/>
            <person name="Tritt A."/>
            <person name="Yoshinaga Y."/>
            <person name="Zwiers L.-H."/>
            <person name="Turgeon B."/>
            <person name="Goodwin S."/>
            <person name="Spatafora J."/>
            <person name="Crous P."/>
            <person name="Grigoriev I."/>
        </authorList>
    </citation>
    <scope>NUCLEOTIDE SEQUENCE</scope>
    <source>
        <strain evidence="2">CBS 113818</strain>
    </source>
</reference>
<evidence type="ECO:0000313" key="2">
    <source>
        <dbReference type="EMBL" id="KAF2819377.1"/>
    </source>
</evidence>
<feature type="compositionally biased region" description="Basic and acidic residues" evidence="1">
    <location>
        <begin position="247"/>
        <end position="263"/>
    </location>
</feature>
<keyword evidence="3" id="KW-1185">Reference proteome</keyword>
<dbReference type="AlphaFoldDB" id="A0A6A6ZGR9"/>
<proteinExistence type="predicted"/>
<dbReference type="EMBL" id="MU006245">
    <property type="protein sequence ID" value="KAF2819377.1"/>
    <property type="molecule type" value="Genomic_DNA"/>
</dbReference>
<protein>
    <submittedName>
        <fullName evidence="2">Uncharacterized protein</fullName>
    </submittedName>
</protein>
<dbReference type="Proteomes" id="UP000799424">
    <property type="component" value="Unassembled WGS sequence"/>
</dbReference>
<evidence type="ECO:0000313" key="3">
    <source>
        <dbReference type="Proteomes" id="UP000799424"/>
    </source>
</evidence>
<name>A0A6A6ZGR9_9PLEO</name>
<feature type="region of interest" description="Disordered" evidence="1">
    <location>
        <begin position="240"/>
        <end position="269"/>
    </location>
</feature>
<organism evidence="2 3">
    <name type="scientific">Ophiobolus disseminans</name>
    <dbReference type="NCBI Taxonomy" id="1469910"/>
    <lineage>
        <taxon>Eukaryota</taxon>
        <taxon>Fungi</taxon>
        <taxon>Dikarya</taxon>
        <taxon>Ascomycota</taxon>
        <taxon>Pezizomycotina</taxon>
        <taxon>Dothideomycetes</taxon>
        <taxon>Pleosporomycetidae</taxon>
        <taxon>Pleosporales</taxon>
        <taxon>Pleosporineae</taxon>
        <taxon>Phaeosphaeriaceae</taxon>
        <taxon>Ophiobolus</taxon>
    </lineage>
</organism>
<evidence type="ECO:0000256" key="1">
    <source>
        <dbReference type="SAM" id="MobiDB-lite"/>
    </source>
</evidence>
<gene>
    <name evidence="2" type="ORF">CC86DRAFT_375217</name>
</gene>
<accession>A0A6A6ZGR9</accession>